<dbReference type="STRING" id="1121352.GCA_000620925_00774"/>
<evidence type="ECO:0000256" key="6">
    <source>
        <dbReference type="PIRSR" id="PIRSR600888-3"/>
    </source>
</evidence>
<dbReference type="GO" id="GO:0019305">
    <property type="term" value="P:dTDP-rhamnose biosynthetic process"/>
    <property type="evidence" value="ECO:0007669"/>
    <property type="project" value="UniProtKB-UniRule"/>
</dbReference>
<keyword evidence="7 8" id="KW-0413">Isomerase</keyword>
<protein>
    <recommendedName>
        <fullName evidence="4 7">dTDP-4-dehydrorhamnose 3,5-epimerase</fullName>
        <ecNumber evidence="3 7">5.1.3.13</ecNumber>
    </recommendedName>
    <alternativeName>
        <fullName evidence="7">Thymidine diphospho-4-keto-rhamnose 3,5-epimerase</fullName>
    </alternativeName>
</protein>
<feature type="site" description="Participates in a stacking interaction with the thymidine ring of dTDP-4-oxo-6-deoxyglucose" evidence="6">
    <location>
        <position position="137"/>
    </location>
</feature>
<comment type="pathway">
    <text evidence="7">Carbohydrate biosynthesis; dTDP-L-rhamnose biosynthesis.</text>
</comment>
<dbReference type="Pfam" id="PF00908">
    <property type="entry name" value="dTDP_sugar_isom"/>
    <property type="match status" value="1"/>
</dbReference>
<dbReference type="GO" id="GO:0000271">
    <property type="term" value="P:polysaccharide biosynthetic process"/>
    <property type="evidence" value="ECO:0007669"/>
    <property type="project" value="TreeGrafter"/>
</dbReference>
<comment type="catalytic activity">
    <reaction evidence="1 7">
        <text>dTDP-4-dehydro-6-deoxy-alpha-D-glucose = dTDP-4-dehydro-beta-L-rhamnose</text>
        <dbReference type="Rhea" id="RHEA:16969"/>
        <dbReference type="ChEBI" id="CHEBI:57649"/>
        <dbReference type="ChEBI" id="CHEBI:62830"/>
        <dbReference type="EC" id="5.1.3.13"/>
    </reaction>
</comment>
<sequence>MMNIIPTPLPDLLLLEPQIHRDSRGSFSETYRQAWFEQHIAPVQFVQDNLSHSQRGVLRGLHYQLPHPQGKLVSAVYGRLFDVAVDLRRHSPTFGQWYGTVLSAQNRRMLWIPEGFAHGFYALTRQVICHYRCTDYYHPPSQHALLWNDPDIGIRWPFAHTTPQLSPQDAAALPLHRLPCFP</sequence>
<feature type="active site" description="Proton donor" evidence="5">
    <location>
        <position position="131"/>
    </location>
</feature>
<accession>A0A3P2A4Q0</accession>
<dbReference type="PANTHER" id="PTHR21047:SF2">
    <property type="entry name" value="THYMIDINE DIPHOSPHO-4-KETO-RHAMNOSE 3,5-EPIMERASE"/>
    <property type="match status" value="1"/>
</dbReference>
<comment type="caution">
    <text evidence="8">The sequence shown here is derived from an EMBL/GenBank/DDBJ whole genome shotgun (WGS) entry which is preliminary data.</text>
</comment>
<evidence type="ECO:0000256" key="3">
    <source>
        <dbReference type="ARBA" id="ARBA00012098"/>
    </source>
</evidence>
<evidence type="ECO:0000313" key="9">
    <source>
        <dbReference type="Proteomes" id="UP000269923"/>
    </source>
</evidence>
<dbReference type="NCBIfam" id="TIGR01221">
    <property type="entry name" value="rmlC"/>
    <property type="match status" value="1"/>
</dbReference>
<gene>
    <name evidence="8" type="primary">rfbC</name>
    <name evidence="8" type="ORF">EII21_05075</name>
</gene>
<dbReference type="PANTHER" id="PTHR21047">
    <property type="entry name" value="DTDP-6-DEOXY-D-GLUCOSE-3,5 EPIMERASE"/>
    <property type="match status" value="1"/>
</dbReference>
<dbReference type="GO" id="GO:0008830">
    <property type="term" value="F:dTDP-4-dehydrorhamnose 3,5-epimerase activity"/>
    <property type="evidence" value="ECO:0007669"/>
    <property type="project" value="UniProtKB-UniRule"/>
</dbReference>
<comment type="subunit">
    <text evidence="7">Homodimer.</text>
</comment>
<evidence type="ECO:0000256" key="4">
    <source>
        <dbReference type="ARBA" id="ARBA00019595"/>
    </source>
</evidence>
<dbReference type="EC" id="5.1.3.13" evidence="3 7"/>
<proteinExistence type="inferred from homology"/>
<dbReference type="InterPro" id="IPR014710">
    <property type="entry name" value="RmlC-like_jellyroll"/>
</dbReference>
<dbReference type="UniPathway" id="UPA00124"/>
<dbReference type="GO" id="GO:0005829">
    <property type="term" value="C:cytosol"/>
    <property type="evidence" value="ECO:0007669"/>
    <property type="project" value="TreeGrafter"/>
</dbReference>
<dbReference type="AlphaFoldDB" id="A0A3P2A4Q0"/>
<evidence type="ECO:0000256" key="2">
    <source>
        <dbReference type="ARBA" id="ARBA00001997"/>
    </source>
</evidence>
<dbReference type="CDD" id="cd00438">
    <property type="entry name" value="cupin_RmlC"/>
    <property type="match status" value="1"/>
</dbReference>
<evidence type="ECO:0000256" key="7">
    <source>
        <dbReference type="RuleBase" id="RU364069"/>
    </source>
</evidence>
<dbReference type="Gene3D" id="2.60.120.10">
    <property type="entry name" value="Jelly Rolls"/>
    <property type="match status" value="1"/>
</dbReference>
<dbReference type="Proteomes" id="UP000269923">
    <property type="component" value="Unassembled WGS sequence"/>
</dbReference>
<keyword evidence="9" id="KW-1185">Reference proteome</keyword>
<dbReference type="InterPro" id="IPR011051">
    <property type="entry name" value="RmlC_Cupin_sf"/>
</dbReference>
<name>A0A3P2A4Q0_9NEIS</name>
<dbReference type="EMBL" id="RQYC01000006">
    <property type="protein sequence ID" value="RRD90442.1"/>
    <property type="molecule type" value="Genomic_DNA"/>
</dbReference>
<reference evidence="8 9" key="1">
    <citation type="submission" date="2018-11" db="EMBL/GenBank/DDBJ databases">
        <title>Genomes From Bacteria Associated with the Canine Oral Cavity: a Test Case for Automated Genome-Based Taxonomic Assignment.</title>
        <authorList>
            <person name="Coil D.A."/>
            <person name="Jospin G."/>
            <person name="Darling A.E."/>
            <person name="Wallis C."/>
            <person name="Davis I.J."/>
            <person name="Harris S."/>
            <person name="Eisen J.A."/>
            <person name="Holcombe L.J."/>
            <person name="O'Flynn C."/>
        </authorList>
    </citation>
    <scope>NUCLEOTIDE SEQUENCE [LARGE SCALE GENOMIC DNA]</scope>
    <source>
        <strain evidence="8 9">COT-280</strain>
    </source>
</reference>
<organism evidence="8 9">
    <name type="scientific">Conchiformibius steedae</name>
    <dbReference type="NCBI Taxonomy" id="153493"/>
    <lineage>
        <taxon>Bacteria</taxon>
        <taxon>Pseudomonadati</taxon>
        <taxon>Pseudomonadota</taxon>
        <taxon>Betaproteobacteria</taxon>
        <taxon>Neisseriales</taxon>
        <taxon>Neisseriaceae</taxon>
        <taxon>Conchiformibius</taxon>
    </lineage>
</organism>
<comment type="similarity">
    <text evidence="7">Belongs to the dTDP-4-dehydrorhamnose 3,5-epimerase family.</text>
</comment>
<evidence type="ECO:0000313" key="8">
    <source>
        <dbReference type="EMBL" id="RRD90442.1"/>
    </source>
</evidence>
<dbReference type="InterPro" id="IPR000888">
    <property type="entry name" value="RmlC-like"/>
</dbReference>
<evidence type="ECO:0000256" key="5">
    <source>
        <dbReference type="PIRSR" id="PIRSR600888-1"/>
    </source>
</evidence>
<feature type="active site" description="Proton acceptor" evidence="5">
    <location>
        <position position="62"/>
    </location>
</feature>
<evidence type="ECO:0000256" key="1">
    <source>
        <dbReference type="ARBA" id="ARBA00001298"/>
    </source>
</evidence>
<comment type="function">
    <text evidence="2 7">Catalyzes the epimerization of the C3' and C5'positions of dTDP-6-deoxy-D-xylo-4-hexulose, forming dTDP-6-deoxy-L-lyxo-4-hexulose.</text>
</comment>
<dbReference type="SUPFAM" id="SSF51182">
    <property type="entry name" value="RmlC-like cupins"/>
    <property type="match status" value="1"/>
</dbReference>